<dbReference type="InterPro" id="IPR058031">
    <property type="entry name" value="AAA_lid_NorR"/>
</dbReference>
<dbReference type="PROSITE" id="PS50045">
    <property type="entry name" value="SIGMA54_INTERACT_4"/>
    <property type="match status" value="1"/>
</dbReference>
<dbReference type="InterPro" id="IPR001789">
    <property type="entry name" value="Sig_transdc_resp-reg_receiver"/>
</dbReference>
<keyword evidence="3" id="KW-0597">Phosphoprotein</keyword>
<evidence type="ECO:0000256" key="1">
    <source>
        <dbReference type="ARBA" id="ARBA00022741"/>
    </source>
</evidence>
<dbReference type="EMBL" id="AP027081">
    <property type="protein sequence ID" value="BDU77388.1"/>
    <property type="molecule type" value="Genomic_DNA"/>
</dbReference>
<keyword evidence="7" id="KW-1185">Reference proteome</keyword>
<evidence type="ECO:0000259" key="4">
    <source>
        <dbReference type="PROSITE" id="PS50045"/>
    </source>
</evidence>
<dbReference type="GO" id="GO:0005524">
    <property type="term" value="F:ATP binding"/>
    <property type="evidence" value="ECO:0007669"/>
    <property type="project" value="UniProtKB-KW"/>
</dbReference>
<dbReference type="Gene3D" id="1.10.8.60">
    <property type="match status" value="1"/>
</dbReference>
<feature type="domain" description="Response regulatory" evidence="5">
    <location>
        <begin position="2"/>
        <end position="116"/>
    </location>
</feature>
<keyword evidence="1" id="KW-0547">Nucleotide-binding</keyword>
<dbReference type="PANTHER" id="PTHR32071">
    <property type="entry name" value="TRANSCRIPTIONAL REGULATORY PROTEIN"/>
    <property type="match status" value="1"/>
</dbReference>
<reference evidence="6" key="1">
    <citation type="journal article" date="2023" name="Int. J. Syst. Evol. Microbiol.">
        <title>Mesoterricola silvestris gen. nov., sp. nov., Mesoterricola sediminis sp. nov., Geothrix oryzae sp. nov., Geothrix edaphica sp. nov., Geothrix rubra sp. nov., and Geothrix limicola sp. nov., six novel members of Acidobacteriota isolated from soils.</title>
        <authorList>
            <person name="Itoh H."/>
            <person name="Sugisawa Y."/>
            <person name="Mise K."/>
            <person name="Xu Z."/>
            <person name="Kuniyasu M."/>
            <person name="Ushijima N."/>
            <person name="Kawano K."/>
            <person name="Kobayashi E."/>
            <person name="Shiratori Y."/>
            <person name="Masuda Y."/>
            <person name="Senoo K."/>
        </authorList>
    </citation>
    <scope>NUCLEOTIDE SEQUENCE</scope>
    <source>
        <strain evidence="6">W786</strain>
    </source>
</reference>
<dbReference type="AlphaFoldDB" id="A0AA48HFQ3"/>
<gene>
    <name evidence="6" type="primary">dctD</name>
    <name evidence="6" type="ORF">METESE_23460</name>
</gene>
<dbReference type="InterPro" id="IPR011006">
    <property type="entry name" value="CheY-like_superfamily"/>
</dbReference>
<dbReference type="KEGG" id="msea:METESE_23460"/>
<dbReference type="SUPFAM" id="SSF52540">
    <property type="entry name" value="P-loop containing nucleoside triphosphate hydrolases"/>
    <property type="match status" value="1"/>
</dbReference>
<evidence type="ECO:0000256" key="2">
    <source>
        <dbReference type="ARBA" id="ARBA00022840"/>
    </source>
</evidence>
<organism evidence="6 7">
    <name type="scientific">Mesoterricola sediminis</name>
    <dbReference type="NCBI Taxonomy" id="2927980"/>
    <lineage>
        <taxon>Bacteria</taxon>
        <taxon>Pseudomonadati</taxon>
        <taxon>Acidobacteriota</taxon>
        <taxon>Holophagae</taxon>
        <taxon>Holophagales</taxon>
        <taxon>Holophagaceae</taxon>
        <taxon>Mesoterricola</taxon>
    </lineage>
</organism>
<dbReference type="Pfam" id="PF00072">
    <property type="entry name" value="Response_reg"/>
    <property type="match status" value="1"/>
</dbReference>
<dbReference type="InterPro" id="IPR002078">
    <property type="entry name" value="Sigma_54_int"/>
</dbReference>
<dbReference type="SUPFAM" id="SSF52172">
    <property type="entry name" value="CheY-like"/>
    <property type="match status" value="1"/>
</dbReference>
<name>A0AA48HFQ3_9BACT</name>
<feature type="domain" description="Sigma-54 factor interaction" evidence="4">
    <location>
        <begin position="77"/>
        <end position="318"/>
    </location>
</feature>
<evidence type="ECO:0000259" key="5">
    <source>
        <dbReference type="PROSITE" id="PS50110"/>
    </source>
</evidence>
<evidence type="ECO:0000313" key="7">
    <source>
        <dbReference type="Proteomes" id="UP001228113"/>
    </source>
</evidence>
<dbReference type="RefSeq" id="WP_243346573.1">
    <property type="nucleotide sequence ID" value="NZ_AP027081.1"/>
</dbReference>
<dbReference type="Gene3D" id="3.40.50.2300">
    <property type="match status" value="1"/>
</dbReference>
<dbReference type="PROSITE" id="PS50110">
    <property type="entry name" value="RESPONSE_REGULATORY"/>
    <property type="match status" value="1"/>
</dbReference>
<accession>A0AA48HFQ3</accession>
<keyword evidence="2" id="KW-0067">ATP-binding</keyword>
<dbReference type="GO" id="GO:0000160">
    <property type="term" value="P:phosphorelay signal transduction system"/>
    <property type="evidence" value="ECO:0007669"/>
    <property type="project" value="InterPro"/>
</dbReference>
<evidence type="ECO:0000256" key="3">
    <source>
        <dbReference type="PROSITE-ProRule" id="PRU00169"/>
    </source>
</evidence>
<proteinExistence type="predicted"/>
<dbReference type="Proteomes" id="UP001228113">
    <property type="component" value="Chromosome"/>
</dbReference>
<dbReference type="Gene3D" id="3.40.50.300">
    <property type="entry name" value="P-loop containing nucleotide triphosphate hydrolases"/>
    <property type="match status" value="1"/>
</dbReference>
<dbReference type="CDD" id="cd00156">
    <property type="entry name" value="REC"/>
    <property type="match status" value="1"/>
</dbReference>
<sequence>MRILLVEDKDSFRKLLVKALADGAWDVTAVGDPREALAALKERPFEALVTDLRLPGMTGLELLKAAKRLQPAIRAVVMSAFGETRDIVEAIRWGADDFLAKPFDLDAFLDVLARMRALGLAPPPDPREPWIAVSGPMTALDRALSRAAESGEPVLFHGEAGAGKARAARRLHALRHPQAPFLRLSAAGRVPGPDDLAVARGGSLYLTDLDQAPSQQALAAAMDLPGAGEVHWMGACRQPEALGESLRMRLGVLAFGIAPLRERREDVLPLFRAYLEARSRQEGRPVPFLERGAERDLLQRGWPGNVRELAWCLDQALAATAGPALAPLPPPGPGRGLPLVLSYPPEGALGAMLDDVTAQAEGALLRRALEGREPAAAAQALGLTLRTLAKALRDHGIPLDGD</sequence>
<feature type="modified residue" description="4-aspartylphosphate" evidence="3">
    <location>
        <position position="51"/>
    </location>
</feature>
<dbReference type="InterPro" id="IPR027417">
    <property type="entry name" value="P-loop_NTPase"/>
</dbReference>
<dbReference type="GO" id="GO:0006355">
    <property type="term" value="P:regulation of DNA-templated transcription"/>
    <property type="evidence" value="ECO:0007669"/>
    <property type="project" value="InterPro"/>
</dbReference>
<dbReference type="Pfam" id="PF25601">
    <property type="entry name" value="AAA_lid_14"/>
    <property type="match status" value="1"/>
</dbReference>
<dbReference type="SMART" id="SM00448">
    <property type="entry name" value="REC"/>
    <property type="match status" value="1"/>
</dbReference>
<evidence type="ECO:0000313" key="6">
    <source>
        <dbReference type="EMBL" id="BDU77388.1"/>
    </source>
</evidence>
<protein>
    <submittedName>
        <fullName evidence="6">Fis family transcriptional regulator</fullName>
    </submittedName>
</protein>